<dbReference type="Proteomes" id="UP001247754">
    <property type="component" value="Unassembled WGS sequence"/>
</dbReference>
<comment type="function">
    <text evidence="7">Part of the tripartite ATP-independent periplasmic (TRAP) transport system.</text>
</comment>
<keyword evidence="10" id="KW-1185">Reference proteome</keyword>
<feature type="transmembrane region" description="Helical" evidence="7">
    <location>
        <begin position="180"/>
        <end position="200"/>
    </location>
</feature>
<feature type="transmembrane region" description="Helical" evidence="7">
    <location>
        <begin position="140"/>
        <end position="168"/>
    </location>
</feature>
<keyword evidence="4 7" id="KW-0812">Transmembrane</keyword>
<feature type="transmembrane region" description="Helical" evidence="7">
    <location>
        <begin position="221"/>
        <end position="242"/>
    </location>
</feature>
<feature type="transmembrane region" description="Helical" evidence="7">
    <location>
        <begin position="98"/>
        <end position="119"/>
    </location>
</feature>
<dbReference type="NCBIfam" id="TIGR00786">
    <property type="entry name" value="dctM"/>
    <property type="match status" value="1"/>
</dbReference>
<feature type="transmembrane region" description="Helical" evidence="7">
    <location>
        <begin position="278"/>
        <end position="299"/>
    </location>
</feature>
<feature type="transmembrane region" description="Helical" evidence="7">
    <location>
        <begin position="319"/>
        <end position="350"/>
    </location>
</feature>
<comment type="similarity">
    <text evidence="7">Belongs to the TRAP transporter large permease family.</text>
</comment>
<evidence type="ECO:0000256" key="7">
    <source>
        <dbReference type="RuleBase" id="RU369079"/>
    </source>
</evidence>
<feature type="transmembrane region" description="Helical" evidence="7">
    <location>
        <begin position="57"/>
        <end position="78"/>
    </location>
</feature>
<organism evidence="9 10">
    <name type="scientific">Ruixingdingia sedimenti</name>
    <dbReference type="NCBI Taxonomy" id="3073604"/>
    <lineage>
        <taxon>Bacteria</taxon>
        <taxon>Pseudomonadati</taxon>
        <taxon>Pseudomonadota</taxon>
        <taxon>Alphaproteobacteria</taxon>
        <taxon>Rhodobacterales</taxon>
        <taxon>Paracoccaceae</taxon>
        <taxon>Ruixingdingia</taxon>
    </lineage>
</organism>
<sequence>MSPIEIGYAGLAAFALLLALRCPIGIAMALVGLFGGIAVNGWPTTLFVLGALPFESVFPYGLSIVPLFVLMGTLAHPAGVSRAIYDAGEGGFGHRRGGLAMGGIAACAGFGAICGSSLATAATMARISIPEMRARGYDPAFAAATVAAGGTLGVLIPPSLVLVIYALLTQESVGKLFVAAFIPGLVAAALYLGAITVVTARHPHLAPALPRRPGAERLRMVLSAWDVIALFVAVLGGLFLGLFSPTEAASVGVAGVVALGLARRRFSRRAFLDALQEAAGLTGMIFFILIGAALFNYFIEATRVTDLFVAAVHGADLSYWQVVAAIILLYLVLGCFMDSISMVFLTLPFLYPIVQSYGMDPIWFGILMLSVVEVGLITPPVGMNLFIVSASAPDVGFGRLCRAVVPFILADSLRIVLVAAFPALSLWLANLLFT</sequence>
<evidence type="ECO:0000256" key="3">
    <source>
        <dbReference type="ARBA" id="ARBA00022519"/>
    </source>
</evidence>
<comment type="subunit">
    <text evidence="7">The complex comprises the extracytoplasmic solute receptor protein and the two transmembrane proteins.</text>
</comment>
<accession>A0ABU1F8I6</accession>
<proteinExistence type="inferred from homology"/>
<dbReference type="PANTHER" id="PTHR33362:SF5">
    <property type="entry name" value="C4-DICARBOXYLATE TRAP TRANSPORTER LARGE PERMEASE PROTEIN DCTM"/>
    <property type="match status" value="1"/>
</dbReference>
<comment type="caution">
    <text evidence="9">The sequence shown here is derived from an EMBL/GenBank/DDBJ whole genome shotgun (WGS) entry which is preliminary data.</text>
</comment>
<dbReference type="PANTHER" id="PTHR33362">
    <property type="entry name" value="SIALIC ACID TRAP TRANSPORTER PERMEASE PROTEIN SIAT-RELATED"/>
    <property type="match status" value="1"/>
</dbReference>
<feature type="transmembrane region" description="Helical" evidence="7">
    <location>
        <begin position="407"/>
        <end position="433"/>
    </location>
</feature>
<keyword evidence="6 7" id="KW-0472">Membrane</keyword>
<keyword evidence="3 7" id="KW-0997">Cell inner membrane</keyword>
<feature type="transmembrane region" description="Helical" evidence="7">
    <location>
        <begin position="362"/>
        <end position="387"/>
    </location>
</feature>
<feature type="domain" description="TRAP C4-dicarboxylate transport system permease DctM subunit" evidence="8">
    <location>
        <begin position="11"/>
        <end position="424"/>
    </location>
</feature>
<evidence type="ECO:0000256" key="4">
    <source>
        <dbReference type="ARBA" id="ARBA00022692"/>
    </source>
</evidence>
<evidence type="ECO:0000256" key="2">
    <source>
        <dbReference type="ARBA" id="ARBA00022475"/>
    </source>
</evidence>
<dbReference type="EMBL" id="JAVKPH010000011">
    <property type="protein sequence ID" value="MDR5653190.1"/>
    <property type="molecule type" value="Genomic_DNA"/>
</dbReference>
<keyword evidence="2" id="KW-1003">Cell membrane</keyword>
<feature type="transmembrane region" description="Helical" evidence="7">
    <location>
        <begin position="31"/>
        <end position="50"/>
    </location>
</feature>
<gene>
    <name evidence="9" type="ORF">RGD00_11270</name>
</gene>
<dbReference type="Pfam" id="PF06808">
    <property type="entry name" value="DctM"/>
    <property type="match status" value="1"/>
</dbReference>
<reference evidence="9 10" key="1">
    <citation type="submission" date="2023-09" db="EMBL/GenBank/DDBJ databases">
        <title>Xinfangfangia sedmenti sp. nov., isolated the sedment.</title>
        <authorList>
            <person name="Xu L."/>
        </authorList>
    </citation>
    <scope>NUCLEOTIDE SEQUENCE [LARGE SCALE GENOMIC DNA]</scope>
    <source>
        <strain evidence="9 10">LG-4</strain>
    </source>
</reference>
<evidence type="ECO:0000313" key="9">
    <source>
        <dbReference type="EMBL" id="MDR5653190.1"/>
    </source>
</evidence>
<evidence type="ECO:0000256" key="1">
    <source>
        <dbReference type="ARBA" id="ARBA00004429"/>
    </source>
</evidence>
<keyword evidence="5 7" id="KW-1133">Transmembrane helix</keyword>
<evidence type="ECO:0000313" key="10">
    <source>
        <dbReference type="Proteomes" id="UP001247754"/>
    </source>
</evidence>
<name>A0ABU1F8I6_9RHOB</name>
<evidence type="ECO:0000256" key="5">
    <source>
        <dbReference type="ARBA" id="ARBA00022989"/>
    </source>
</evidence>
<dbReference type="PIRSF" id="PIRSF006066">
    <property type="entry name" value="HI0050"/>
    <property type="match status" value="1"/>
</dbReference>
<evidence type="ECO:0000256" key="6">
    <source>
        <dbReference type="ARBA" id="ARBA00023136"/>
    </source>
</evidence>
<keyword evidence="7" id="KW-0813">Transport</keyword>
<evidence type="ECO:0000259" key="8">
    <source>
        <dbReference type="Pfam" id="PF06808"/>
    </source>
</evidence>
<protein>
    <recommendedName>
        <fullName evidence="7">TRAP transporter large permease protein</fullName>
    </recommendedName>
</protein>
<dbReference type="RefSeq" id="WP_310457432.1">
    <property type="nucleotide sequence ID" value="NZ_JAVKPH010000011.1"/>
</dbReference>
<dbReference type="InterPro" id="IPR004681">
    <property type="entry name" value="TRAP_DctM"/>
</dbReference>
<comment type="subcellular location">
    <subcellularLocation>
        <location evidence="1 7">Cell inner membrane</location>
        <topology evidence="1 7">Multi-pass membrane protein</topology>
    </subcellularLocation>
</comment>
<comment type="caution">
    <text evidence="7">Lacks conserved residue(s) required for the propagation of feature annotation.</text>
</comment>
<dbReference type="InterPro" id="IPR010656">
    <property type="entry name" value="DctM"/>
</dbReference>